<dbReference type="AlphaFoldDB" id="A0A438DFM0"/>
<dbReference type="Pfam" id="PF08806">
    <property type="entry name" value="Sep15_SelM"/>
    <property type="match status" value="1"/>
</dbReference>
<comment type="similarity">
    <text evidence="2">Belongs to the selenoprotein M/F family.</text>
</comment>
<dbReference type="PANTHER" id="PTHR13077">
    <property type="entry name" value="SELENOPROTEIN F"/>
    <property type="match status" value="1"/>
</dbReference>
<evidence type="ECO:0000256" key="1">
    <source>
        <dbReference type="ARBA" id="ARBA00004319"/>
    </source>
</evidence>
<dbReference type="InterPro" id="IPR036249">
    <property type="entry name" value="Thioredoxin-like_sf"/>
</dbReference>
<feature type="domain" description="Selenoprotein F/M" evidence="8">
    <location>
        <begin position="122"/>
        <end position="196"/>
    </location>
</feature>
<dbReference type="Gene3D" id="3.40.30.50">
    <property type="entry name" value="Sep15/SelM thioredoxin-like domain, active-site redox motif"/>
    <property type="match status" value="1"/>
</dbReference>
<accession>A0A438DFM0</accession>
<dbReference type="EMBL" id="QGNW01001646">
    <property type="protein sequence ID" value="RVW34263.1"/>
    <property type="molecule type" value="Genomic_DNA"/>
</dbReference>
<keyword evidence="5" id="KW-0712">Selenocysteine</keyword>
<dbReference type="GO" id="GO:0005788">
    <property type="term" value="C:endoplasmic reticulum lumen"/>
    <property type="evidence" value="ECO:0007669"/>
    <property type="project" value="UniProtKB-SubCell"/>
</dbReference>
<evidence type="ECO:0000256" key="6">
    <source>
        <dbReference type="ARBA" id="ARBA00040775"/>
    </source>
</evidence>
<evidence type="ECO:0000256" key="2">
    <source>
        <dbReference type="ARBA" id="ARBA00005742"/>
    </source>
</evidence>
<gene>
    <name evidence="9" type="primary">SELENOF_0</name>
    <name evidence="9" type="ORF">CK203_093005</name>
</gene>
<evidence type="ECO:0000259" key="8">
    <source>
        <dbReference type="Pfam" id="PF08806"/>
    </source>
</evidence>
<keyword evidence="4" id="KW-0256">Endoplasmic reticulum</keyword>
<keyword evidence="3 7" id="KW-0732">Signal</keyword>
<comment type="subcellular location">
    <subcellularLocation>
        <location evidence="1">Endoplasmic reticulum lumen</location>
    </subcellularLocation>
</comment>
<evidence type="ECO:0000256" key="5">
    <source>
        <dbReference type="ARBA" id="ARBA00022933"/>
    </source>
</evidence>
<comment type="caution">
    <text evidence="9">The sequence shown here is derived from an EMBL/GenBank/DDBJ whole genome shotgun (WGS) entry which is preliminary data.</text>
</comment>
<evidence type="ECO:0000256" key="4">
    <source>
        <dbReference type="ARBA" id="ARBA00022824"/>
    </source>
</evidence>
<evidence type="ECO:0000256" key="7">
    <source>
        <dbReference type="SAM" id="SignalP"/>
    </source>
</evidence>
<feature type="chain" id="PRO_5019113179" description="Selenoprotein F" evidence="7">
    <location>
        <begin position="27"/>
        <end position="202"/>
    </location>
</feature>
<organism evidence="9 10">
    <name type="scientific">Vitis vinifera</name>
    <name type="common">Grape</name>
    <dbReference type="NCBI Taxonomy" id="29760"/>
    <lineage>
        <taxon>Eukaryota</taxon>
        <taxon>Viridiplantae</taxon>
        <taxon>Streptophyta</taxon>
        <taxon>Embryophyta</taxon>
        <taxon>Tracheophyta</taxon>
        <taxon>Spermatophyta</taxon>
        <taxon>Magnoliopsida</taxon>
        <taxon>eudicotyledons</taxon>
        <taxon>Gunneridae</taxon>
        <taxon>Pentapetalae</taxon>
        <taxon>rosids</taxon>
        <taxon>Vitales</taxon>
        <taxon>Vitaceae</taxon>
        <taxon>Viteae</taxon>
        <taxon>Vitis</taxon>
    </lineage>
</organism>
<dbReference type="InterPro" id="IPR014912">
    <property type="entry name" value="Sep15_SelM_dom"/>
</dbReference>
<dbReference type="InterPro" id="IPR039992">
    <property type="entry name" value="Sep15_SelM"/>
</dbReference>
<name>A0A438DFM0_VITVI</name>
<evidence type="ECO:0000313" key="10">
    <source>
        <dbReference type="Proteomes" id="UP000288805"/>
    </source>
</evidence>
<sequence length="202" mass="22815">MAGKMYGNLLSCMWMCFLVVVPLASSSREVLSSKECENLGFSGLALCSDCNTLADLGKGLNYWSTDEKGEGPLEMVMIKESQMLTTLKCTAKWHRLAELVSDCLKCCTEDSDDSMSKITYSGAILEVCMRKLVFYPEVVGFIEEEKDKFPSVKVQYLFNSPPKLIMLDDDGQHKETIRIDNWKREHILQFLREKVKPASSAI</sequence>
<reference evidence="9 10" key="1">
    <citation type="journal article" date="2018" name="PLoS Genet.">
        <title>Population sequencing reveals clonal diversity and ancestral inbreeding in the grapevine cultivar Chardonnay.</title>
        <authorList>
            <person name="Roach M.J."/>
            <person name="Johnson D.L."/>
            <person name="Bohlmann J."/>
            <person name="van Vuuren H.J."/>
            <person name="Jones S.J."/>
            <person name="Pretorius I.S."/>
            <person name="Schmidt S.A."/>
            <person name="Borneman A.R."/>
        </authorList>
    </citation>
    <scope>NUCLEOTIDE SEQUENCE [LARGE SCALE GENOMIC DNA]</scope>
    <source>
        <strain evidence="10">cv. Chardonnay</strain>
        <tissue evidence="9">Leaf</tissue>
    </source>
</reference>
<protein>
    <recommendedName>
        <fullName evidence="6">Selenoprotein F</fullName>
    </recommendedName>
</protein>
<dbReference type="PANTHER" id="PTHR13077:SF6">
    <property type="entry name" value="SELENOPROTEIN F"/>
    <property type="match status" value="1"/>
</dbReference>
<evidence type="ECO:0000313" key="9">
    <source>
        <dbReference type="EMBL" id="RVW34263.1"/>
    </source>
</evidence>
<dbReference type="SUPFAM" id="SSF52833">
    <property type="entry name" value="Thioredoxin-like"/>
    <property type="match status" value="1"/>
</dbReference>
<dbReference type="InterPro" id="IPR038219">
    <property type="entry name" value="Sep15/SelM_sf"/>
</dbReference>
<dbReference type="Proteomes" id="UP000288805">
    <property type="component" value="Unassembled WGS sequence"/>
</dbReference>
<evidence type="ECO:0000256" key="3">
    <source>
        <dbReference type="ARBA" id="ARBA00022729"/>
    </source>
</evidence>
<proteinExistence type="inferred from homology"/>
<feature type="signal peptide" evidence="7">
    <location>
        <begin position="1"/>
        <end position="26"/>
    </location>
</feature>